<sequence length="75" mass="8357">MSAQHRRYLIVLEPGAIGGGAAPKAVRRDFFEWLETTDAKVDQDGGANRLVVNASLEVAERIRDLDYVLRVEPYA</sequence>
<name>A0ABS0D4I8_9NOCA</name>
<protein>
    <submittedName>
        <fullName evidence="1">Uncharacterized protein</fullName>
    </submittedName>
</protein>
<dbReference type="RefSeq" id="WP_195133235.1">
    <property type="nucleotide sequence ID" value="NZ_JADLQX010000036.1"/>
</dbReference>
<organism evidence="1 2">
    <name type="scientific">Nocardia amamiensis</name>
    <dbReference type="NCBI Taxonomy" id="404578"/>
    <lineage>
        <taxon>Bacteria</taxon>
        <taxon>Bacillati</taxon>
        <taxon>Actinomycetota</taxon>
        <taxon>Actinomycetes</taxon>
        <taxon>Mycobacteriales</taxon>
        <taxon>Nocardiaceae</taxon>
        <taxon>Nocardia</taxon>
    </lineage>
</organism>
<proteinExistence type="predicted"/>
<dbReference type="EMBL" id="JADLQX010000036">
    <property type="protein sequence ID" value="MBF6302038.1"/>
    <property type="molecule type" value="Genomic_DNA"/>
</dbReference>
<evidence type="ECO:0000313" key="2">
    <source>
        <dbReference type="Proteomes" id="UP000702209"/>
    </source>
</evidence>
<accession>A0ABS0D4I8</accession>
<keyword evidence="2" id="KW-1185">Reference proteome</keyword>
<reference evidence="1 2" key="1">
    <citation type="submission" date="2020-10" db="EMBL/GenBank/DDBJ databases">
        <title>Identification of Nocardia species via Next-generation sequencing and recognition of intraspecies genetic diversity.</title>
        <authorList>
            <person name="Li P."/>
            <person name="Li P."/>
            <person name="Lu B."/>
        </authorList>
    </citation>
    <scope>NUCLEOTIDE SEQUENCE [LARGE SCALE GENOMIC DNA]</scope>
    <source>
        <strain evidence="1 2">BJ06-0157</strain>
    </source>
</reference>
<dbReference type="Proteomes" id="UP000702209">
    <property type="component" value="Unassembled WGS sequence"/>
</dbReference>
<gene>
    <name evidence="1" type="ORF">IU459_31495</name>
</gene>
<evidence type="ECO:0000313" key="1">
    <source>
        <dbReference type="EMBL" id="MBF6302038.1"/>
    </source>
</evidence>
<comment type="caution">
    <text evidence="1">The sequence shown here is derived from an EMBL/GenBank/DDBJ whole genome shotgun (WGS) entry which is preliminary data.</text>
</comment>